<keyword evidence="2" id="KW-0812">Transmembrane</keyword>
<dbReference type="RefSeq" id="WP_203897763.1">
    <property type="nucleotide sequence ID" value="NZ_BOPF01000003.1"/>
</dbReference>
<keyword evidence="4" id="KW-1185">Reference proteome</keyword>
<evidence type="ECO:0000256" key="1">
    <source>
        <dbReference type="SAM" id="MobiDB-lite"/>
    </source>
</evidence>
<reference evidence="3" key="1">
    <citation type="submission" date="2021-01" db="EMBL/GenBank/DDBJ databases">
        <title>Whole genome shotgun sequence of Virgisporangium aliadipatigenens NBRC 105644.</title>
        <authorList>
            <person name="Komaki H."/>
            <person name="Tamura T."/>
        </authorList>
    </citation>
    <scope>NUCLEOTIDE SEQUENCE</scope>
    <source>
        <strain evidence="3">NBRC 105644</strain>
    </source>
</reference>
<sequence length="198" mass="21204">MNSGFLDTGRPPFWWTMVGALVAGLVLALALTYVVVREPEPRAAGTAVAPPPPSFTPETASSAPAPSAVPTSRGPDLDRALAGTWVGSYRCRQGRTGITIVITPVVNGRFRATSKFYAVPDNPGVPSGETVMVGVRSATTVMLAGERWITRPSGWTWVDMVFELSEPAPRHLEGRMADEECGAIVLDKQNDDWTDPPV</sequence>
<protein>
    <submittedName>
        <fullName evidence="3">Uncharacterized protein</fullName>
    </submittedName>
</protein>
<feature type="compositionally biased region" description="Low complexity" evidence="1">
    <location>
        <begin position="56"/>
        <end position="72"/>
    </location>
</feature>
<feature type="region of interest" description="Disordered" evidence="1">
    <location>
        <begin position="42"/>
        <end position="76"/>
    </location>
</feature>
<proteinExistence type="predicted"/>
<organism evidence="3 4">
    <name type="scientific">Virgisporangium aliadipatigenens</name>
    <dbReference type="NCBI Taxonomy" id="741659"/>
    <lineage>
        <taxon>Bacteria</taxon>
        <taxon>Bacillati</taxon>
        <taxon>Actinomycetota</taxon>
        <taxon>Actinomycetes</taxon>
        <taxon>Micromonosporales</taxon>
        <taxon>Micromonosporaceae</taxon>
        <taxon>Virgisporangium</taxon>
    </lineage>
</organism>
<comment type="caution">
    <text evidence="3">The sequence shown here is derived from an EMBL/GenBank/DDBJ whole genome shotgun (WGS) entry which is preliminary data.</text>
</comment>
<dbReference type="EMBL" id="BOPF01000003">
    <property type="protein sequence ID" value="GIJ44193.1"/>
    <property type="molecule type" value="Genomic_DNA"/>
</dbReference>
<keyword evidence="2" id="KW-1133">Transmembrane helix</keyword>
<evidence type="ECO:0000313" key="3">
    <source>
        <dbReference type="EMBL" id="GIJ44193.1"/>
    </source>
</evidence>
<dbReference type="AlphaFoldDB" id="A0A8J3YHA7"/>
<accession>A0A8J3YHA7</accession>
<feature type="transmembrane region" description="Helical" evidence="2">
    <location>
        <begin position="12"/>
        <end position="36"/>
    </location>
</feature>
<gene>
    <name evidence="3" type="ORF">Val02_10790</name>
</gene>
<keyword evidence="2" id="KW-0472">Membrane</keyword>
<evidence type="ECO:0000313" key="4">
    <source>
        <dbReference type="Proteomes" id="UP000619260"/>
    </source>
</evidence>
<dbReference type="Proteomes" id="UP000619260">
    <property type="component" value="Unassembled WGS sequence"/>
</dbReference>
<name>A0A8J3YHA7_9ACTN</name>
<evidence type="ECO:0000256" key="2">
    <source>
        <dbReference type="SAM" id="Phobius"/>
    </source>
</evidence>